<reference evidence="3 4" key="1">
    <citation type="submission" date="2017-08" db="EMBL/GenBank/DDBJ databases">
        <title>Acidophilic green algal genome provides insights into adaptation to an acidic environment.</title>
        <authorList>
            <person name="Hirooka S."/>
            <person name="Hirose Y."/>
            <person name="Kanesaki Y."/>
            <person name="Higuchi S."/>
            <person name="Fujiwara T."/>
            <person name="Onuma R."/>
            <person name="Era A."/>
            <person name="Ohbayashi R."/>
            <person name="Uzuka A."/>
            <person name="Nozaki H."/>
            <person name="Yoshikawa H."/>
            <person name="Miyagishima S.Y."/>
        </authorList>
    </citation>
    <scope>NUCLEOTIDE SEQUENCE [LARGE SCALE GENOMIC DNA]</scope>
    <source>
        <strain evidence="3 4">NIES-2499</strain>
    </source>
</reference>
<organism evidence="3 4">
    <name type="scientific">Chlamydomonas eustigma</name>
    <dbReference type="NCBI Taxonomy" id="1157962"/>
    <lineage>
        <taxon>Eukaryota</taxon>
        <taxon>Viridiplantae</taxon>
        <taxon>Chlorophyta</taxon>
        <taxon>core chlorophytes</taxon>
        <taxon>Chlorophyceae</taxon>
        <taxon>CS clade</taxon>
        <taxon>Chlamydomonadales</taxon>
        <taxon>Chlamydomonadaceae</taxon>
        <taxon>Chlamydomonas</taxon>
    </lineage>
</organism>
<dbReference type="Proteomes" id="UP000232323">
    <property type="component" value="Unassembled WGS sequence"/>
</dbReference>
<protein>
    <submittedName>
        <fullName evidence="3">Uncharacterized protein</fullName>
    </submittedName>
</protein>
<dbReference type="AlphaFoldDB" id="A0A250X2H0"/>
<name>A0A250X2H0_9CHLO</name>
<keyword evidence="2" id="KW-0812">Transmembrane</keyword>
<evidence type="ECO:0000256" key="2">
    <source>
        <dbReference type="SAM" id="Phobius"/>
    </source>
</evidence>
<keyword evidence="4" id="KW-1185">Reference proteome</keyword>
<feature type="compositionally biased region" description="Low complexity" evidence="1">
    <location>
        <begin position="88"/>
        <end position="104"/>
    </location>
</feature>
<feature type="region of interest" description="Disordered" evidence="1">
    <location>
        <begin position="79"/>
        <end position="134"/>
    </location>
</feature>
<dbReference type="EMBL" id="BEGY01000023">
    <property type="protein sequence ID" value="GAX77294.1"/>
    <property type="molecule type" value="Genomic_DNA"/>
</dbReference>
<evidence type="ECO:0000256" key="1">
    <source>
        <dbReference type="SAM" id="MobiDB-lite"/>
    </source>
</evidence>
<comment type="caution">
    <text evidence="3">The sequence shown here is derived from an EMBL/GenBank/DDBJ whole genome shotgun (WGS) entry which is preliminary data.</text>
</comment>
<evidence type="ECO:0000313" key="4">
    <source>
        <dbReference type="Proteomes" id="UP000232323"/>
    </source>
</evidence>
<evidence type="ECO:0000313" key="3">
    <source>
        <dbReference type="EMBL" id="GAX77294.1"/>
    </source>
</evidence>
<gene>
    <name evidence="3" type="ORF">CEUSTIGMA_g4740.t1</name>
</gene>
<accession>A0A250X2H0</accession>
<dbReference type="OrthoDB" id="547022at2759"/>
<keyword evidence="2" id="KW-0472">Membrane</keyword>
<sequence length="134" mass="14536">MSGQTSTSFAVGDLATPALLVIAALFIFIAILSFTSQDPKPVKRSLKELGEPEIPDSAVYVQEGGHVVRRSTRARKTVIPLKEEEASTPKPKSAVKSVSKTPAKTPIMKSPPTENTEIEPESIPRTRSRRTPRA</sequence>
<feature type="transmembrane region" description="Helical" evidence="2">
    <location>
        <begin position="14"/>
        <end position="34"/>
    </location>
</feature>
<proteinExistence type="predicted"/>
<keyword evidence="2" id="KW-1133">Transmembrane helix</keyword>